<evidence type="ECO:0000313" key="3">
    <source>
        <dbReference type="EMBL" id="THG39205.1"/>
    </source>
</evidence>
<name>A0ABY2QI15_9SPHN</name>
<evidence type="ECO:0000256" key="1">
    <source>
        <dbReference type="ARBA" id="ARBA00038310"/>
    </source>
</evidence>
<dbReference type="PANTHER" id="PTHR43569:SF1">
    <property type="entry name" value="BLL3371 PROTEIN"/>
    <property type="match status" value="1"/>
</dbReference>
<dbReference type="InterPro" id="IPR032466">
    <property type="entry name" value="Metal_Hydrolase"/>
</dbReference>
<evidence type="ECO:0000313" key="4">
    <source>
        <dbReference type="Proteomes" id="UP000308038"/>
    </source>
</evidence>
<dbReference type="PANTHER" id="PTHR43569">
    <property type="entry name" value="AMIDOHYDROLASE"/>
    <property type="match status" value="1"/>
</dbReference>
<protein>
    <submittedName>
        <fullName evidence="3">Amidohydrolase</fullName>
    </submittedName>
</protein>
<dbReference type="Pfam" id="PF04909">
    <property type="entry name" value="Amidohydro_2"/>
    <property type="match status" value="1"/>
</dbReference>
<gene>
    <name evidence="3" type="ORF">E5988_13290</name>
</gene>
<comment type="caution">
    <text evidence="3">The sequence shown here is derived from an EMBL/GenBank/DDBJ whole genome shotgun (WGS) entry which is preliminary data.</text>
</comment>
<keyword evidence="4" id="KW-1185">Reference proteome</keyword>
<dbReference type="InterPro" id="IPR006680">
    <property type="entry name" value="Amidohydro-rel"/>
</dbReference>
<evidence type="ECO:0000259" key="2">
    <source>
        <dbReference type="Pfam" id="PF04909"/>
    </source>
</evidence>
<sequence>MTEDVLEPDLPIIDPHHHLWDFTPIPPRDSDHPFGAIVKQSPRYLFEELLRDCRHSGHNVIGTVFLQCGAFYRVDGPAEMKPVGEVEFVNGVAARAASGIYGPFRACAGIVGQADLTLGAGVGAVLDAQIAAGNGRFRGIRHIGAHDADPEVLGPLGHAPPALYADARFREGFAELGKRGLTFDAWVLEPQIAEVTALARAFPDQPIVLDHVGTPLGLGVYAGRHDDRFAAWKGAIEELATCPNVTIKLGGLAMPFCKLGELGPETRTSAARLADLFRPYVETAIDAFGARRAMFESNFPVDRWGADYGTLWNAFKLIAKGASADEKRELFAGAAARFYRIEHLLA</sequence>
<dbReference type="EMBL" id="SSTI01000009">
    <property type="protein sequence ID" value="THG39205.1"/>
    <property type="molecule type" value="Genomic_DNA"/>
</dbReference>
<dbReference type="SUPFAM" id="SSF51556">
    <property type="entry name" value="Metallo-dependent hydrolases"/>
    <property type="match status" value="1"/>
</dbReference>
<proteinExistence type="inferred from homology"/>
<dbReference type="Gene3D" id="3.20.20.140">
    <property type="entry name" value="Metal-dependent hydrolases"/>
    <property type="match status" value="1"/>
</dbReference>
<dbReference type="RefSeq" id="WP_136452001.1">
    <property type="nucleotide sequence ID" value="NZ_SSTI01000009.1"/>
</dbReference>
<comment type="similarity">
    <text evidence="1">Belongs to the metallo-dependent hydrolases superfamily.</text>
</comment>
<dbReference type="Proteomes" id="UP000308038">
    <property type="component" value="Unassembled WGS sequence"/>
</dbReference>
<feature type="domain" description="Amidohydrolase-related" evidence="2">
    <location>
        <begin position="13"/>
        <end position="341"/>
    </location>
</feature>
<dbReference type="InterPro" id="IPR052350">
    <property type="entry name" value="Metallo-dep_Lactonases"/>
</dbReference>
<reference evidence="3 4" key="1">
    <citation type="submission" date="2019-04" db="EMBL/GenBank/DDBJ databases">
        <title>Microbes associate with the intestines of laboratory mice.</title>
        <authorList>
            <person name="Navarre W."/>
            <person name="Wong E."/>
            <person name="Huang K.C."/>
            <person name="Tropini C."/>
            <person name="Ng K."/>
            <person name="Yu B."/>
        </authorList>
    </citation>
    <scope>NUCLEOTIDE SEQUENCE [LARGE SCALE GENOMIC DNA]</scope>
    <source>
        <strain evidence="3 4">NM83_B4-11</strain>
    </source>
</reference>
<accession>A0ABY2QI15</accession>
<organism evidence="3 4">
    <name type="scientific">Sphingomonas olei</name>
    <dbReference type="NCBI Taxonomy" id="1886787"/>
    <lineage>
        <taxon>Bacteria</taxon>
        <taxon>Pseudomonadati</taxon>
        <taxon>Pseudomonadota</taxon>
        <taxon>Alphaproteobacteria</taxon>
        <taxon>Sphingomonadales</taxon>
        <taxon>Sphingomonadaceae</taxon>
        <taxon>Sphingomonas</taxon>
    </lineage>
</organism>